<feature type="domain" description="DhaK" evidence="5">
    <location>
        <begin position="10"/>
        <end position="332"/>
    </location>
</feature>
<dbReference type="FunFam" id="3.40.50.10440:FF:000001">
    <property type="entry name" value="Dihydroxyacetone kinase, DhaK subunit"/>
    <property type="match status" value="1"/>
</dbReference>
<dbReference type="Gene3D" id="3.40.50.10440">
    <property type="entry name" value="Dihydroxyacetone kinase, domain 1"/>
    <property type="match status" value="1"/>
</dbReference>
<proteinExistence type="predicted"/>
<comment type="caution">
    <text evidence="6">The sequence shown here is derived from an EMBL/GenBank/DDBJ whole genome shotgun (WGS) entry which is preliminary data.</text>
</comment>
<dbReference type="InterPro" id="IPR004006">
    <property type="entry name" value="DhaK_dom"/>
</dbReference>
<dbReference type="EMBL" id="WJJP01000157">
    <property type="protein sequence ID" value="MBD3323915.1"/>
    <property type="molecule type" value="Genomic_DNA"/>
</dbReference>
<organism evidence="6 7">
    <name type="scientific">candidate division KSB3 bacterium</name>
    <dbReference type="NCBI Taxonomy" id="2044937"/>
    <lineage>
        <taxon>Bacteria</taxon>
        <taxon>candidate division KSB3</taxon>
    </lineage>
</organism>
<evidence type="ECO:0000256" key="1">
    <source>
        <dbReference type="ARBA" id="ARBA00022679"/>
    </source>
</evidence>
<gene>
    <name evidence="6" type="ORF">GF339_04980</name>
</gene>
<dbReference type="FunFam" id="3.30.1180.20:FF:000001">
    <property type="entry name" value="Dihydroxyacetone kinase 1"/>
    <property type="match status" value="1"/>
</dbReference>
<dbReference type="GO" id="GO:0005829">
    <property type="term" value="C:cytosol"/>
    <property type="evidence" value="ECO:0007669"/>
    <property type="project" value="TreeGrafter"/>
</dbReference>
<keyword evidence="4" id="KW-0067">ATP-binding</keyword>
<dbReference type="Proteomes" id="UP000649604">
    <property type="component" value="Unassembled WGS sequence"/>
</dbReference>
<evidence type="ECO:0000256" key="3">
    <source>
        <dbReference type="ARBA" id="ARBA00022777"/>
    </source>
</evidence>
<keyword evidence="3 6" id="KW-0418">Kinase</keyword>
<evidence type="ECO:0000256" key="2">
    <source>
        <dbReference type="ARBA" id="ARBA00022741"/>
    </source>
</evidence>
<dbReference type="GO" id="GO:0004371">
    <property type="term" value="F:glycerone kinase activity"/>
    <property type="evidence" value="ECO:0007669"/>
    <property type="project" value="InterPro"/>
</dbReference>
<name>A0A9D5JTJ4_9BACT</name>
<accession>A0A9D5JTJ4</accession>
<dbReference type="SUPFAM" id="SSF82549">
    <property type="entry name" value="DAK1/DegV-like"/>
    <property type="match status" value="1"/>
</dbReference>
<dbReference type="AlphaFoldDB" id="A0A9D5JTJ4"/>
<evidence type="ECO:0000313" key="6">
    <source>
        <dbReference type="EMBL" id="MBD3323915.1"/>
    </source>
</evidence>
<evidence type="ECO:0000313" key="7">
    <source>
        <dbReference type="Proteomes" id="UP000649604"/>
    </source>
</evidence>
<dbReference type="Gene3D" id="3.30.1180.20">
    <property type="entry name" value="Dihydroxyacetone kinase, domain 2"/>
    <property type="match status" value="1"/>
</dbReference>
<dbReference type="GO" id="GO:0005524">
    <property type="term" value="F:ATP binding"/>
    <property type="evidence" value="ECO:0007669"/>
    <property type="project" value="UniProtKB-KW"/>
</dbReference>
<dbReference type="InterPro" id="IPR050861">
    <property type="entry name" value="Dihydroxyacetone_Kinase"/>
</dbReference>
<dbReference type="PANTHER" id="PTHR28629">
    <property type="entry name" value="TRIOKINASE/FMN CYCLASE"/>
    <property type="match status" value="1"/>
</dbReference>
<dbReference type="PROSITE" id="PS51481">
    <property type="entry name" value="DHAK"/>
    <property type="match status" value="1"/>
</dbReference>
<reference evidence="6" key="1">
    <citation type="submission" date="2019-11" db="EMBL/GenBank/DDBJ databases">
        <title>Microbial mats filling the niche in hypersaline microbial mats.</title>
        <authorList>
            <person name="Wong H.L."/>
            <person name="Macleod F.I."/>
            <person name="White R.A. III"/>
            <person name="Burns B.P."/>
        </authorList>
    </citation>
    <scope>NUCLEOTIDE SEQUENCE</scope>
    <source>
        <strain evidence="6">Rbin_158</strain>
    </source>
</reference>
<keyword evidence="1" id="KW-0808">Transferase</keyword>
<keyword evidence="2" id="KW-0547">Nucleotide-binding</keyword>
<evidence type="ECO:0000256" key="4">
    <source>
        <dbReference type="ARBA" id="ARBA00022840"/>
    </source>
</evidence>
<dbReference type="PANTHER" id="PTHR28629:SF4">
    <property type="entry name" value="TRIOKINASE_FMN CYCLASE"/>
    <property type="match status" value="1"/>
</dbReference>
<sequence>MKQIKKIINDPKDVVTELLEGMVEAYHGQIKPLDSGVQALAKTQIPDGKVALLIGGGSGHEPVFHGFIGDNMADGAACGNIFAAPTPDIILEVTQAVHRGKGVLYLYGNYAGDNMNFDMAAEMADDEGIEVKTVRVWDDVASAPPDKADERRGIAGDLFMIKIAGGAAATLDSLDEVYRIAVKARDNLRSMGVAVAAGSIPETGEPTFELPDDEIEIGMGLHGEPGVSREPMLAADPLVEKMVDKILADLPFTSGDEVALLINDLGSTTMMELLIVNRKVRQILRDKGISVYDTAIGSYCTCQEMAGFSITLLKLDDELKKYYDMPASSLGYDKR</sequence>
<protein>
    <submittedName>
        <fullName evidence="6">Dihydroxyacetone kinase</fullName>
    </submittedName>
</protein>
<dbReference type="GO" id="GO:0019563">
    <property type="term" value="P:glycerol catabolic process"/>
    <property type="evidence" value="ECO:0007669"/>
    <property type="project" value="TreeGrafter"/>
</dbReference>
<dbReference type="Pfam" id="PF02733">
    <property type="entry name" value="Dak1"/>
    <property type="match status" value="1"/>
</dbReference>
<evidence type="ECO:0000259" key="5">
    <source>
        <dbReference type="PROSITE" id="PS51481"/>
    </source>
</evidence>